<name>A0A844FBW6_CLOSV</name>
<dbReference type="GO" id="GO:0016788">
    <property type="term" value="F:hydrolase activity, acting on ester bonds"/>
    <property type="evidence" value="ECO:0007669"/>
    <property type="project" value="InterPro"/>
</dbReference>
<protein>
    <submittedName>
        <fullName evidence="2">SGNH/GDSL hydrolase family protein</fullName>
    </submittedName>
</protein>
<dbReference type="SUPFAM" id="SSF52266">
    <property type="entry name" value="SGNH hydrolase"/>
    <property type="match status" value="1"/>
</dbReference>
<proteinExistence type="predicted"/>
<feature type="region of interest" description="Disordered" evidence="1">
    <location>
        <begin position="1"/>
        <end position="22"/>
    </location>
</feature>
<dbReference type="InterPro" id="IPR036514">
    <property type="entry name" value="SGNH_hydro_sf"/>
</dbReference>
<dbReference type="EMBL" id="VUMB01000018">
    <property type="protein sequence ID" value="MSS40615.1"/>
    <property type="molecule type" value="Genomic_DNA"/>
</dbReference>
<sequence length="257" mass="29867">MSQRQCLSPENAGELRSSGSPPILLPTKSNAFGRIQRQCSNSYIRYLRHPLEVINKGVNGDTTHGALKRLRRIVAYPEYEAVDTYIVGIGTNDVLLPYLTRISWLWKLQMEPRCRRLQCKTDMKEFAVEYEKYLILLADRQKKMILIGMPYIELKGYPHESIRIRNKIIGRLAKKYEVPFIDIYALQMELASQPGEYTWKHRNLTRVGEGVFTAVLPFTKDWLGRMRGLKLTVDDVHYNTESARVLAVEVQRHLDRL</sequence>
<evidence type="ECO:0000256" key="1">
    <source>
        <dbReference type="SAM" id="MobiDB-lite"/>
    </source>
</evidence>
<accession>A0A844FBW6</accession>
<gene>
    <name evidence="2" type="ORF">FYJ37_09660</name>
</gene>
<reference evidence="2 3" key="1">
    <citation type="submission" date="2019-08" db="EMBL/GenBank/DDBJ databases">
        <title>In-depth cultivation of the pig gut microbiome towards novel bacterial diversity and tailored functional studies.</title>
        <authorList>
            <person name="Wylensek D."/>
            <person name="Hitch T.C.A."/>
            <person name="Clavel T."/>
        </authorList>
    </citation>
    <scope>NUCLEOTIDE SEQUENCE [LARGE SCALE GENOMIC DNA]</scope>
    <source>
        <strain evidence="2 3">BL-389-WT-3D</strain>
    </source>
</reference>
<dbReference type="AlphaFoldDB" id="A0A844FBW6"/>
<dbReference type="Pfam" id="PF00657">
    <property type="entry name" value="Lipase_GDSL"/>
    <property type="match status" value="1"/>
</dbReference>
<keyword evidence="2" id="KW-0378">Hydrolase</keyword>
<comment type="caution">
    <text evidence="2">The sequence shown here is derived from an EMBL/GenBank/DDBJ whole genome shotgun (WGS) entry which is preliminary data.</text>
</comment>
<dbReference type="Proteomes" id="UP000462363">
    <property type="component" value="Unassembled WGS sequence"/>
</dbReference>
<evidence type="ECO:0000313" key="2">
    <source>
        <dbReference type="EMBL" id="MSS40615.1"/>
    </source>
</evidence>
<evidence type="ECO:0000313" key="3">
    <source>
        <dbReference type="Proteomes" id="UP000462363"/>
    </source>
</evidence>
<dbReference type="RefSeq" id="WP_154322222.1">
    <property type="nucleotide sequence ID" value="NZ_JBFQGK010000001.1"/>
</dbReference>
<dbReference type="Gene3D" id="3.40.50.1110">
    <property type="entry name" value="SGNH hydrolase"/>
    <property type="match status" value="1"/>
</dbReference>
<organism evidence="2 3">
    <name type="scientific">Clostridium scindens (strain JCM 10418 / VPI 12708)</name>
    <dbReference type="NCBI Taxonomy" id="29347"/>
    <lineage>
        <taxon>Bacteria</taxon>
        <taxon>Bacillati</taxon>
        <taxon>Bacillota</taxon>
        <taxon>Clostridia</taxon>
        <taxon>Lachnospirales</taxon>
        <taxon>Lachnospiraceae</taxon>
    </lineage>
</organism>
<dbReference type="InterPro" id="IPR001087">
    <property type="entry name" value="GDSL"/>
</dbReference>